<feature type="transmembrane region" description="Helical" evidence="1">
    <location>
        <begin position="67"/>
        <end position="84"/>
    </location>
</feature>
<proteinExistence type="predicted"/>
<name>A0A974WJH2_9BACT</name>
<dbReference type="RefSeq" id="WP_205722862.1">
    <property type="nucleotide sequence ID" value="NZ_CP070608.1"/>
</dbReference>
<protein>
    <submittedName>
        <fullName evidence="2">Uncharacterized protein</fullName>
    </submittedName>
</protein>
<dbReference type="InterPro" id="IPR046166">
    <property type="entry name" value="DUF6168"/>
</dbReference>
<keyword evidence="1" id="KW-0472">Membrane</keyword>
<dbReference type="Proteomes" id="UP000662783">
    <property type="component" value="Chromosome"/>
</dbReference>
<gene>
    <name evidence="2" type="ORF">JR347_04525</name>
</gene>
<accession>A0A974WJH2</accession>
<organism evidence="2 3">
    <name type="scientific">Fulvivirga lutea</name>
    <dbReference type="NCBI Taxonomy" id="2810512"/>
    <lineage>
        <taxon>Bacteria</taxon>
        <taxon>Pseudomonadati</taxon>
        <taxon>Bacteroidota</taxon>
        <taxon>Cytophagia</taxon>
        <taxon>Cytophagales</taxon>
        <taxon>Fulvivirgaceae</taxon>
        <taxon>Fulvivirga</taxon>
    </lineage>
</organism>
<dbReference type="KEGG" id="fuv:JR347_04525"/>
<reference evidence="2" key="1">
    <citation type="submission" date="2021-02" db="EMBL/GenBank/DDBJ databases">
        <title>Fulvivirga sp. S481 isolated from sea water.</title>
        <authorList>
            <person name="Bae S.S."/>
            <person name="Baek K."/>
        </authorList>
    </citation>
    <scope>NUCLEOTIDE SEQUENCE</scope>
    <source>
        <strain evidence="2">S481</strain>
    </source>
</reference>
<sequence length="136" mass="15326">MIKRLLSFNIISAILGILVFVIHGYVLSNLDTVLSYSLAGAYVFFQLYFTLFSVVIEIVNRISSSNVGYFYLFTFLIKLLVFGLKYQDILLAPEAPALSGRISLLIPMLIYVAFEAFYAIKLVLPIDKQQPSDLSE</sequence>
<dbReference type="EMBL" id="CP070608">
    <property type="protein sequence ID" value="QSE98347.1"/>
    <property type="molecule type" value="Genomic_DNA"/>
</dbReference>
<evidence type="ECO:0000313" key="3">
    <source>
        <dbReference type="Proteomes" id="UP000662783"/>
    </source>
</evidence>
<keyword evidence="3" id="KW-1185">Reference proteome</keyword>
<keyword evidence="1" id="KW-0812">Transmembrane</keyword>
<evidence type="ECO:0000313" key="2">
    <source>
        <dbReference type="EMBL" id="QSE98347.1"/>
    </source>
</evidence>
<feature type="transmembrane region" description="Helical" evidence="1">
    <location>
        <begin position="7"/>
        <end position="27"/>
    </location>
</feature>
<dbReference type="Pfam" id="PF19665">
    <property type="entry name" value="DUF6168"/>
    <property type="match status" value="1"/>
</dbReference>
<dbReference type="AlphaFoldDB" id="A0A974WJH2"/>
<feature type="transmembrane region" description="Helical" evidence="1">
    <location>
        <begin position="33"/>
        <end position="55"/>
    </location>
</feature>
<feature type="transmembrane region" description="Helical" evidence="1">
    <location>
        <begin position="104"/>
        <end position="124"/>
    </location>
</feature>
<keyword evidence="1" id="KW-1133">Transmembrane helix</keyword>
<evidence type="ECO:0000256" key="1">
    <source>
        <dbReference type="SAM" id="Phobius"/>
    </source>
</evidence>